<feature type="binding site" evidence="17">
    <location>
        <begin position="107"/>
        <end position="111"/>
    </location>
    <ligand>
        <name>NAD(+)</name>
        <dbReference type="ChEBI" id="CHEBI:57540"/>
    </ligand>
</feature>
<evidence type="ECO:0000256" key="8">
    <source>
        <dbReference type="ARBA" id="ARBA00022490"/>
    </source>
</evidence>
<dbReference type="InterPro" id="IPR056179">
    <property type="entry name" value="DHQS_C"/>
</dbReference>
<evidence type="ECO:0000256" key="9">
    <source>
        <dbReference type="ARBA" id="ARBA00022605"/>
    </source>
</evidence>
<evidence type="ECO:0000256" key="5">
    <source>
        <dbReference type="ARBA" id="ARBA00005412"/>
    </source>
</evidence>
<comment type="function">
    <text evidence="17">Catalyzes the conversion of 3-deoxy-D-arabino-heptulosonate 7-phosphate (DAHP) to dehydroquinate (DHQ).</text>
</comment>
<keyword evidence="11 17" id="KW-0547">Nucleotide-binding</keyword>
<dbReference type="EC" id="4.2.3.4" evidence="6 17"/>
<evidence type="ECO:0000256" key="13">
    <source>
        <dbReference type="ARBA" id="ARBA00023027"/>
    </source>
</evidence>
<dbReference type="Pfam" id="PF24621">
    <property type="entry name" value="DHQS_C"/>
    <property type="match status" value="1"/>
</dbReference>
<accession>A0ABV8X9Z3</accession>
<evidence type="ECO:0000259" key="18">
    <source>
        <dbReference type="Pfam" id="PF01761"/>
    </source>
</evidence>
<evidence type="ECO:0000256" key="11">
    <source>
        <dbReference type="ARBA" id="ARBA00022741"/>
    </source>
</evidence>
<keyword evidence="21" id="KW-1185">Reference proteome</keyword>
<comment type="caution">
    <text evidence="20">The sequence shown here is derived from an EMBL/GenBank/DDBJ whole genome shotgun (WGS) entry which is preliminary data.</text>
</comment>
<gene>
    <name evidence="17 20" type="primary">aroB</name>
    <name evidence="20" type="ORF">ACFOZY_11075</name>
</gene>
<dbReference type="SUPFAM" id="SSF56796">
    <property type="entry name" value="Dehydroquinate synthase-like"/>
    <property type="match status" value="1"/>
</dbReference>
<sequence length="366" mass="40793">MESITVNTHGSSYDVHIGEGAYHLFGTKYHEFIRSFDQVVVLTDETVASIHLDLLLQELKPIARQLSVKRIPAGEKAKTIENFYDCQTFLLEQNCTRKSVIVAFGGGACGDLAGFVASTFMRGIPFIQCPTTILAHDSAVGGKTAINHEDGKNMIGTFYQPAAVIYDVRVLTTLSEQEVRSGMAEVIKHALISNPDWLDELMGISSFDDMTMVELKRHLAYGIAVKAAIVEEDEREQSVRKYLNFGHTYGHAIEAAGGYGSITHGEAVMLGMVYELIASERFGNVQKGFTDQFIDYAKHLGYPFPTINRLPFVELLKYMEKDKKASFGAVQFALLDQVGKPFLQVIDADELERLDREFRDRVGETK</sequence>
<dbReference type="PIRSF" id="PIRSF001455">
    <property type="entry name" value="DHQ_synth"/>
    <property type="match status" value="1"/>
</dbReference>
<evidence type="ECO:0000313" key="21">
    <source>
        <dbReference type="Proteomes" id="UP001595817"/>
    </source>
</evidence>
<feature type="domain" description="3-dehydroquinate synthase C-terminal" evidence="19">
    <location>
        <begin position="182"/>
        <end position="325"/>
    </location>
</feature>
<comment type="similarity">
    <text evidence="5 17">Belongs to the sugar phosphate cyclases superfamily. Dehydroquinate synthase family.</text>
</comment>
<dbReference type="PANTHER" id="PTHR43622">
    <property type="entry name" value="3-DEHYDROQUINATE SYNTHASE"/>
    <property type="match status" value="1"/>
</dbReference>
<evidence type="ECO:0000256" key="16">
    <source>
        <dbReference type="ARBA" id="ARBA00023285"/>
    </source>
</evidence>
<comment type="cofactor">
    <cofactor evidence="17">
        <name>Co(2+)</name>
        <dbReference type="ChEBI" id="CHEBI:48828"/>
    </cofactor>
    <cofactor evidence="17">
        <name>Zn(2+)</name>
        <dbReference type="ChEBI" id="CHEBI:29105"/>
    </cofactor>
    <text evidence="17">Binds 1 divalent metal cation per subunit. Can use either Co(2+) or Zn(2+).</text>
</comment>
<dbReference type="PANTHER" id="PTHR43622:SF7">
    <property type="entry name" value="3-DEHYDROQUINATE SYNTHASE, CHLOROPLASTIC"/>
    <property type="match status" value="1"/>
</dbReference>
<evidence type="ECO:0000313" key="20">
    <source>
        <dbReference type="EMBL" id="MFC4410960.1"/>
    </source>
</evidence>
<feature type="binding site" evidence="17">
    <location>
        <position position="152"/>
    </location>
    <ligand>
        <name>NAD(+)</name>
        <dbReference type="ChEBI" id="CHEBI:57540"/>
    </ligand>
</feature>
<keyword evidence="15 17" id="KW-0456">Lyase</keyword>
<dbReference type="Proteomes" id="UP001595817">
    <property type="component" value="Unassembled WGS sequence"/>
</dbReference>
<feature type="binding site" evidence="17">
    <location>
        <position position="264"/>
    </location>
    <ligand>
        <name>Zn(2+)</name>
        <dbReference type="ChEBI" id="CHEBI:29105"/>
    </ligand>
</feature>
<evidence type="ECO:0000256" key="10">
    <source>
        <dbReference type="ARBA" id="ARBA00022723"/>
    </source>
</evidence>
<keyword evidence="14 17" id="KW-0057">Aromatic amino acid biosynthesis</keyword>
<evidence type="ECO:0000256" key="6">
    <source>
        <dbReference type="ARBA" id="ARBA00013031"/>
    </source>
</evidence>
<evidence type="ECO:0000256" key="14">
    <source>
        <dbReference type="ARBA" id="ARBA00023141"/>
    </source>
</evidence>
<comment type="catalytic activity">
    <reaction evidence="1 17">
        <text>7-phospho-2-dehydro-3-deoxy-D-arabino-heptonate = 3-dehydroquinate + phosphate</text>
        <dbReference type="Rhea" id="RHEA:21968"/>
        <dbReference type="ChEBI" id="CHEBI:32364"/>
        <dbReference type="ChEBI" id="CHEBI:43474"/>
        <dbReference type="ChEBI" id="CHEBI:58394"/>
        <dbReference type="EC" id="4.2.3.4"/>
    </reaction>
</comment>
<evidence type="ECO:0000256" key="4">
    <source>
        <dbReference type="ARBA" id="ARBA00004661"/>
    </source>
</evidence>
<dbReference type="RefSeq" id="WP_378155387.1">
    <property type="nucleotide sequence ID" value="NZ_JBHSEC010000019.1"/>
</dbReference>
<evidence type="ECO:0000256" key="15">
    <source>
        <dbReference type="ARBA" id="ARBA00023239"/>
    </source>
</evidence>
<keyword evidence="12 17" id="KW-0862">Zinc</keyword>
<evidence type="ECO:0000256" key="1">
    <source>
        <dbReference type="ARBA" id="ARBA00001393"/>
    </source>
</evidence>
<dbReference type="NCBIfam" id="TIGR01357">
    <property type="entry name" value="aroB"/>
    <property type="match status" value="1"/>
</dbReference>
<keyword evidence="10 17" id="KW-0479">Metal-binding</keyword>
<dbReference type="InterPro" id="IPR050071">
    <property type="entry name" value="Dehydroquinate_synthase"/>
</dbReference>
<feature type="binding site" evidence="17">
    <location>
        <position position="247"/>
    </location>
    <ligand>
        <name>Zn(2+)</name>
        <dbReference type="ChEBI" id="CHEBI:29105"/>
    </ligand>
</feature>
<protein>
    <recommendedName>
        <fullName evidence="7 17">3-dehydroquinate synthase</fullName>
        <shortName evidence="17">DHQS</shortName>
        <ecNumber evidence="6 17">4.2.3.4</ecNumber>
    </recommendedName>
</protein>
<reference evidence="21" key="1">
    <citation type="journal article" date="2019" name="Int. J. Syst. Evol. Microbiol.">
        <title>The Global Catalogue of Microorganisms (GCM) 10K type strain sequencing project: providing services to taxonomists for standard genome sequencing and annotation.</title>
        <authorList>
            <consortium name="The Broad Institute Genomics Platform"/>
            <consortium name="The Broad Institute Genome Sequencing Center for Infectious Disease"/>
            <person name="Wu L."/>
            <person name="Ma J."/>
        </authorList>
    </citation>
    <scope>NUCLEOTIDE SEQUENCE [LARGE SCALE GENOMIC DNA]</scope>
    <source>
        <strain evidence="21">CCUG 59778</strain>
    </source>
</reference>
<evidence type="ECO:0000256" key="17">
    <source>
        <dbReference type="HAMAP-Rule" id="MF_00110"/>
    </source>
</evidence>
<keyword evidence="8 17" id="KW-0963">Cytoplasm</keyword>
<keyword evidence="13 17" id="KW-0520">NAD</keyword>
<evidence type="ECO:0000256" key="7">
    <source>
        <dbReference type="ARBA" id="ARBA00017684"/>
    </source>
</evidence>
<dbReference type="InterPro" id="IPR016037">
    <property type="entry name" value="DHQ_synth_AroB"/>
</dbReference>
<comment type="cofactor">
    <cofactor evidence="2 17">
        <name>NAD(+)</name>
        <dbReference type="ChEBI" id="CHEBI:57540"/>
    </cofactor>
</comment>
<keyword evidence="9 17" id="KW-0028">Amino-acid biosynthesis</keyword>
<feature type="binding site" evidence="17">
    <location>
        <begin position="131"/>
        <end position="132"/>
    </location>
    <ligand>
        <name>NAD(+)</name>
        <dbReference type="ChEBI" id="CHEBI:57540"/>
    </ligand>
</feature>
<dbReference type="GO" id="GO:0003856">
    <property type="term" value="F:3-dehydroquinate synthase activity"/>
    <property type="evidence" value="ECO:0007669"/>
    <property type="project" value="UniProtKB-EC"/>
</dbReference>
<dbReference type="InterPro" id="IPR030963">
    <property type="entry name" value="DHQ_synth_fam"/>
</dbReference>
<comment type="caution">
    <text evidence="17">Lacks conserved residue(s) required for the propagation of feature annotation.</text>
</comment>
<evidence type="ECO:0000256" key="12">
    <source>
        <dbReference type="ARBA" id="ARBA00022833"/>
    </source>
</evidence>
<feature type="binding site" evidence="17">
    <location>
        <position position="143"/>
    </location>
    <ligand>
        <name>NAD(+)</name>
        <dbReference type="ChEBI" id="CHEBI:57540"/>
    </ligand>
</feature>
<dbReference type="EMBL" id="JBHSEC010000019">
    <property type="protein sequence ID" value="MFC4410960.1"/>
    <property type="molecule type" value="Genomic_DNA"/>
</dbReference>
<comment type="subcellular location">
    <subcellularLocation>
        <location evidence="3 17">Cytoplasm</location>
    </subcellularLocation>
</comment>
<dbReference type="HAMAP" id="MF_00110">
    <property type="entry name" value="DHQ_synthase"/>
    <property type="match status" value="1"/>
</dbReference>
<feature type="binding site" evidence="17">
    <location>
        <position position="185"/>
    </location>
    <ligand>
        <name>Zn(2+)</name>
        <dbReference type="ChEBI" id="CHEBI:29105"/>
    </ligand>
</feature>
<name>A0ABV8X9Z3_9LACT</name>
<dbReference type="CDD" id="cd08195">
    <property type="entry name" value="DHQS"/>
    <property type="match status" value="1"/>
</dbReference>
<feature type="domain" description="3-dehydroquinate synthase N-terminal" evidence="18">
    <location>
        <begin position="71"/>
        <end position="180"/>
    </location>
</feature>
<proteinExistence type="inferred from homology"/>
<dbReference type="Gene3D" id="1.20.1090.10">
    <property type="entry name" value="Dehydroquinate synthase-like - alpha domain"/>
    <property type="match status" value="1"/>
</dbReference>
<evidence type="ECO:0000256" key="2">
    <source>
        <dbReference type="ARBA" id="ARBA00001911"/>
    </source>
</evidence>
<dbReference type="InterPro" id="IPR030960">
    <property type="entry name" value="DHQS/DOIS_N"/>
</dbReference>
<dbReference type="Pfam" id="PF01761">
    <property type="entry name" value="DHQ_synthase"/>
    <property type="match status" value="1"/>
</dbReference>
<organism evidence="20 21">
    <name type="scientific">Chungangia koreensis</name>
    <dbReference type="NCBI Taxonomy" id="752657"/>
    <lineage>
        <taxon>Bacteria</taxon>
        <taxon>Bacillati</taxon>
        <taxon>Bacillota</taxon>
        <taxon>Bacilli</taxon>
        <taxon>Lactobacillales</taxon>
        <taxon>Chungangia</taxon>
    </lineage>
</organism>
<evidence type="ECO:0000256" key="3">
    <source>
        <dbReference type="ARBA" id="ARBA00004496"/>
    </source>
</evidence>
<comment type="pathway">
    <text evidence="4 17">Metabolic intermediate biosynthesis; chorismate biosynthesis; chorismate from D-erythrose 4-phosphate and phosphoenolpyruvate: step 2/7.</text>
</comment>
<keyword evidence="16 17" id="KW-0170">Cobalt</keyword>
<dbReference type="Gene3D" id="3.40.50.1970">
    <property type="match status" value="1"/>
</dbReference>
<evidence type="ECO:0000259" key="19">
    <source>
        <dbReference type="Pfam" id="PF24621"/>
    </source>
</evidence>